<keyword evidence="2" id="KW-1185">Reference proteome</keyword>
<sequence length="126" mass="13591">MAHAALLLKLARIYEHTAPGHLGQASRVANYKSGTVVIHADNGAVAVKLRQMAPTLAREFSNRGVECSGVQVKVQALEISDHSKAPVQRLLPARAGRELAELAHEMRPSPLREAIETLLARSAKAE</sequence>
<dbReference type="RefSeq" id="WP_203387254.1">
    <property type="nucleotide sequence ID" value="NZ_CP064781.1"/>
</dbReference>
<dbReference type="Pfam" id="PF05258">
    <property type="entry name" value="DciA"/>
    <property type="match status" value="1"/>
</dbReference>
<evidence type="ECO:0000313" key="2">
    <source>
        <dbReference type="Proteomes" id="UP000663444"/>
    </source>
</evidence>
<dbReference type="KEGG" id="ares:IWH25_18610"/>
<proteinExistence type="predicted"/>
<evidence type="ECO:0000313" key="1">
    <source>
        <dbReference type="EMBL" id="QRJ63722.1"/>
    </source>
</evidence>
<organism evidence="1 2">
    <name type="scientific">Azospira restricta</name>
    <dbReference type="NCBI Taxonomy" id="404405"/>
    <lineage>
        <taxon>Bacteria</taxon>
        <taxon>Pseudomonadati</taxon>
        <taxon>Pseudomonadota</taxon>
        <taxon>Betaproteobacteria</taxon>
        <taxon>Rhodocyclales</taxon>
        <taxon>Rhodocyclaceae</taxon>
        <taxon>Azospira</taxon>
    </lineage>
</organism>
<dbReference type="Proteomes" id="UP000663444">
    <property type="component" value="Chromosome"/>
</dbReference>
<gene>
    <name evidence="1" type="ORF">IWH25_18610</name>
</gene>
<protein>
    <submittedName>
        <fullName evidence="1">DUF721 domain-containing protein</fullName>
    </submittedName>
</protein>
<dbReference type="EMBL" id="CP064781">
    <property type="protein sequence ID" value="QRJ63722.1"/>
    <property type="molecule type" value="Genomic_DNA"/>
</dbReference>
<dbReference type="InterPro" id="IPR007922">
    <property type="entry name" value="DciA-like"/>
</dbReference>
<reference evidence="1" key="1">
    <citation type="submission" date="2020-11" db="EMBL/GenBank/DDBJ databases">
        <title>Azospira restricta DSM 18626 genome sequence.</title>
        <authorList>
            <person name="Moe W.M."/>
        </authorList>
    </citation>
    <scope>NUCLEOTIDE SEQUENCE</scope>
    <source>
        <strain evidence="1">DSM 18626</strain>
    </source>
</reference>
<accession>A0A974SNV9</accession>
<dbReference type="AlphaFoldDB" id="A0A974SNV9"/>
<name>A0A974SNV9_9RHOO</name>